<evidence type="ECO:0008006" key="3">
    <source>
        <dbReference type="Google" id="ProtNLM"/>
    </source>
</evidence>
<gene>
    <name evidence="1" type="ORF">V1468_01100</name>
</gene>
<protein>
    <recommendedName>
        <fullName evidence="3">Serine kinase</fullName>
    </recommendedName>
</protein>
<evidence type="ECO:0000313" key="2">
    <source>
        <dbReference type="Proteomes" id="UP001356704"/>
    </source>
</evidence>
<dbReference type="Gene3D" id="3.40.50.300">
    <property type="entry name" value="P-loop containing nucleotide triphosphate hydrolases"/>
    <property type="match status" value="1"/>
</dbReference>
<proteinExistence type="predicted"/>
<dbReference type="EMBL" id="JAZHOU010000001">
    <property type="protein sequence ID" value="MEF3077586.1"/>
    <property type="molecule type" value="Genomic_DNA"/>
</dbReference>
<dbReference type="InterPro" id="IPR027417">
    <property type="entry name" value="P-loop_NTPase"/>
</dbReference>
<reference evidence="1 2" key="1">
    <citation type="submission" date="2024-02" db="EMBL/GenBank/DDBJ databases">
        <title>Winogradskyella poriferorum JCM 12885.</title>
        <authorList>
            <person name="Zhang D.-F."/>
            <person name="Fu Z.-Y."/>
        </authorList>
    </citation>
    <scope>NUCLEOTIDE SEQUENCE [LARGE SCALE GENOMIC DNA]</scope>
    <source>
        <strain evidence="1 2">JCM 12885</strain>
    </source>
</reference>
<evidence type="ECO:0000313" key="1">
    <source>
        <dbReference type="EMBL" id="MEF3077586.1"/>
    </source>
</evidence>
<sequence length="377" mass="42379">MSNNLAPTYQRLFGSYWILWYETSNTYSVVDDSFKHLLYDYLECASLDNFKSKVVSINPSLDAGGIAQNIQSYLEQCNVEHGSESDLSSAFNPLKRKHSKKYNFKNNVFEVYYDSELVQKTIHPSIAHLETTDTGTATVVYDIYIENNMLCLFKNEALVKTVPKRDYHIIQGKFAMELLSFIHNRVESDWLGTFHGSTIADGKNSILFIGESGKGKSTLCALLTANGFELVADDVSPMLGSDSHIYHNPSAISIKEGAFNVLRPLIPNFNSIPDVLFNKTKGVIKYVPCKNPAVSNYPCKAIIMVNYSAGSDTKLELISIKEVLETLIPESWLSPNPNHAETFLNWLSAIPVYKLTYSSTENVTQEITNCFIQFDNH</sequence>
<dbReference type="Proteomes" id="UP001356704">
    <property type="component" value="Unassembled WGS sequence"/>
</dbReference>
<comment type="caution">
    <text evidence="1">The sequence shown here is derived from an EMBL/GenBank/DDBJ whole genome shotgun (WGS) entry which is preliminary data.</text>
</comment>
<dbReference type="SUPFAM" id="SSF53795">
    <property type="entry name" value="PEP carboxykinase-like"/>
    <property type="match status" value="1"/>
</dbReference>
<accession>A0ABU7W344</accession>
<name>A0ABU7W344_9FLAO</name>
<dbReference type="RefSeq" id="WP_331808419.1">
    <property type="nucleotide sequence ID" value="NZ_JAZHOU010000001.1"/>
</dbReference>
<organism evidence="1 2">
    <name type="scientific">Winogradskyella poriferorum</name>
    <dbReference type="NCBI Taxonomy" id="307627"/>
    <lineage>
        <taxon>Bacteria</taxon>
        <taxon>Pseudomonadati</taxon>
        <taxon>Bacteroidota</taxon>
        <taxon>Flavobacteriia</taxon>
        <taxon>Flavobacteriales</taxon>
        <taxon>Flavobacteriaceae</taxon>
        <taxon>Winogradskyella</taxon>
    </lineage>
</organism>
<keyword evidence="2" id="KW-1185">Reference proteome</keyword>